<comment type="caution">
    <text evidence="1">The sequence shown here is derived from an EMBL/GenBank/DDBJ whole genome shotgun (WGS) entry which is preliminary data.</text>
</comment>
<evidence type="ECO:0000313" key="2">
    <source>
        <dbReference type="Proteomes" id="UP001189429"/>
    </source>
</evidence>
<proteinExistence type="predicted"/>
<feature type="non-terminal residue" evidence="1">
    <location>
        <position position="127"/>
    </location>
</feature>
<feature type="non-terminal residue" evidence="1">
    <location>
        <position position="1"/>
    </location>
</feature>
<gene>
    <name evidence="1" type="ORF">PCOR1329_LOCUS12136</name>
</gene>
<organism evidence="1 2">
    <name type="scientific">Prorocentrum cordatum</name>
    <dbReference type="NCBI Taxonomy" id="2364126"/>
    <lineage>
        <taxon>Eukaryota</taxon>
        <taxon>Sar</taxon>
        <taxon>Alveolata</taxon>
        <taxon>Dinophyceae</taxon>
        <taxon>Prorocentrales</taxon>
        <taxon>Prorocentraceae</taxon>
        <taxon>Prorocentrum</taxon>
    </lineage>
</organism>
<keyword evidence="2" id="KW-1185">Reference proteome</keyword>
<dbReference type="Proteomes" id="UP001189429">
    <property type="component" value="Unassembled WGS sequence"/>
</dbReference>
<protein>
    <submittedName>
        <fullName evidence="1">Uncharacterized protein</fullName>
    </submittedName>
</protein>
<name>A0ABN9QLB3_9DINO</name>
<sequence>VVAQNRPQAYLNGANMGWHCDICWLRHLEEQGIPTPTGATFADRVKEHEQQRTGANNDKANALPSLGHLPLGFGCSPQADTRTLADLLMTPTGMKIPERANTTIPILRIRDERFGLKAAQTQIYSAR</sequence>
<dbReference type="EMBL" id="CAUYUJ010003525">
    <property type="protein sequence ID" value="CAK0805674.1"/>
    <property type="molecule type" value="Genomic_DNA"/>
</dbReference>
<evidence type="ECO:0000313" key="1">
    <source>
        <dbReference type="EMBL" id="CAK0805674.1"/>
    </source>
</evidence>
<reference evidence="1" key="1">
    <citation type="submission" date="2023-10" db="EMBL/GenBank/DDBJ databases">
        <authorList>
            <person name="Chen Y."/>
            <person name="Shah S."/>
            <person name="Dougan E. K."/>
            <person name="Thang M."/>
            <person name="Chan C."/>
        </authorList>
    </citation>
    <scope>NUCLEOTIDE SEQUENCE [LARGE SCALE GENOMIC DNA]</scope>
</reference>
<accession>A0ABN9QLB3</accession>